<sequence length="352" mass="40457">MFWCSALRAVCLRVRMEFFLHDTRWRFQVKKGEDTLSKWVEKASFSRLNKLFEKYAAKQAHSVVLLDKNMQALIEKPKSFIIQVFPQLASLSLVFDEHFMLKVLPFYEVARLMDSETCQARLEEWGEETPRESIEKKKKSAACPIQKMRTSPPATLSSLSASASSFSLFSSSSNDKAETGPTYVPSREEVSELLSRIPFFIERETLVQDTRVLFPAMQRIPIEVDEDPNQSFMTWLPYGSPNTTIGTIIHMKDYTTFKTTKVVRLLRKTDEEKETSQAELVEDLEADYQKHVDDMFFYGYRCCMKKHDIASDVPNFPSDDEHDEFLGGPTQGNEHVLGGELSTKDDSYGKQT</sequence>
<evidence type="ECO:0000313" key="2">
    <source>
        <dbReference type="EMBL" id="RVW82391.1"/>
    </source>
</evidence>
<protein>
    <submittedName>
        <fullName evidence="2">Uncharacterized protein</fullName>
    </submittedName>
</protein>
<dbReference type="Proteomes" id="UP000288805">
    <property type="component" value="Unassembled WGS sequence"/>
</dbReference>
<comment type="caution">
    <text evidence="2">The sequence shown here is derived from an EMBL/GenBank/DDBJ whole genome shotgun (WGS) entry which is preliminary data.</text>
</comment>
<dbReference type="EMBL" id="QGNW01000241">
    <property type="protein sequence ID" value="RVW82391.1"/>
    <property type="molecule type" value="Genomic_DNA"/>
</dbReference>
<feature type="compositionally biased region" description="Basic and acidic residues" evidence="1">
    <location>
        <begin position="342"/>
        <end position="352"/>
    </location>
</feature>
<gene>
    <name evidence="2" type="ORF">CK203_045096</name>
</gene>
<name>A0A438HD50_VITVI</name>
<feature type="compositionally biased region" description="Basic and acidic residues" evidence="1">
    <location>
        <begin position="126"/>
        <end position="135"/>
    </location>
</feature>
<reference evidence="2 3" key="1">
    <citation type="journal article" date="2018" name="PLoS Genet.">
        <title>Population sequencing reveals clonal diversity and ancestral inbreeding in the grapevine cultivar Chardonnay.</title>
        <authorList>
            <person name="Roach M.J."/>
            <person name="Johnson D.L."/>
            <person name="Bohlmann J."/>
            <person name="van Vuuren H.J."/>
            <person name="Jones S.J."/>
            <person name="Pretorius I.S."/>
            <person name="Schmidt S.A."/>
            <person name="Borneman A.R."/>
        </authorList>
    </citation>
    <scope>NUCLEOTIDE SEQUENCE [LARGE SCALE GENOMIC DNA]</scope>
    <source>
        <strain evidence="3">cv. Chardonnay</strain>
        <tissue evidence="2">Leaf</tissue>
    </source>
</reference>
<proteinExistence type="predicted"/>
<feature type="region of interest" description="Disordered" evidence="1">
    <location>
        <begin position="126"/>
        <end position="156"/>
    </location>
</feature>
<accession>A0A438HD50</accession>
<dbReference type="AlphaFoldDB" id="A0A438HD50"/>
<feature type="region of interest" description="Disordered" evidence="1">
    <location>
        <begin position="314"/>
        <end position="352"/>
    </location>
</feature>
<organism evidence="2 3">
    <name type="scientific">Vitis vinifera</name>
    <name type="common">Grape</name>
    <dbReference type="NCBI Taxonomy" id="29760"/>
    <lineage>
        <taxon>Eukaryota</taxon>
        <taxon>Viridiplantae</taxon>
        <taxon>Streptophyta</taxon>
        <taxon>Embryophyta</taxon>
        <taxon>Tracheophyta</taxon>
        <taxon>Spermatophyta</taxon>
        <taxon>Magnoliopsida</taxon>
        <taxon>eudicotyledons</taxon>
        <taxon>Gunneridae</taxon>
        <taxon>Pentapetalae</taxon>
        <taxon>rosids</taxon>
        <taxon>Vitales</taxon>
        <taxon>Vitaceae</taxon>
        <taxon>Viteae</taxon>
        <taxon>Vitis</taxon>
    </lineage>
</organism>
<evidence type="ECO:0000313" key="3">
    <source>
        <dbReference type="Proteomes" id="UP000288805"/>
    </source>
</evidence>
<evidence type="ECO:0000256" key="1">
    <source>
        <dbReference type="SAM" id="MobiDB-lite"/>
    </source>
</evidence>